<keyword evidence="1" id="KW-0540">Nuclease</keyword>
<accession>A0A415E691</accession>
<dbReference type="SUPFAM" id="SSF56281">
    <property type="entry name" value="Metallo-hydrolase/oxidoreductase"/>
    <property type="match status" value="1"/>
</dbReference>
<dbReference type="Pfam" id="PF23023">
    <property type="entry name" value="Anti-Pycsar_Apyc1"/>
    <property type="match status" value="1"/>
</dbReference>
<dbReference type="Gene3D" id="3.60.15.10">
    <property type="entry name" value="Ribonuclease Z/Hydroxyacylglutathione hydrolase-like"/>
    <property type="match status" value="1"/>
</dbReference>
<evidence type="ECO:0000313" key="2">
    <source>
        <dbReference type="EMBL" id="RHJ89248.1"/>
    </source>
</evidence>
<name>A0A415E691_9FIRM</name>
<dbReference type="RefSeq" id="WP_118333350.1">
    <property type="nucleotide sequence ID" value="NZ_AP025567.1"/>
</dbReference>
<dbReference type="Proteomes" id="UP000284841">
    <property type="component" value="Unassembled WGS sequence"/>
</dbReference>
<organism evidence="2 3">
    <name type="scientific">Emergencia timonensis</name>
    <dbReference type="NCBI Taxonomy" id="1776384"/>
    <lineage>
        <taxon>Bacteria</taxon>
        <taxon>Bacillati</taxon>
        <taxon>Bacillota</taxon>
        <taxon>Clostridia</taxon>
        <taxon>Peptostreptococcales</taxon>
        <taxon>Anaerovoracaceae</taxon>
        <taxon>Emergencia</taxon>
    </lineage>
</organism>
<gene>
    <name evidence="2" type="ORF">DW099_01350</name>
</gene>
<dbReference type="PANTHER" id="PTHR46018">
    <property type="entry name" value="ZINC PHOSPHODIESTERASE ELAC PROTEIN 1"/>
    <property type="match status" value="1"/>
</dbReference>
<dbReference type="GO" id="GO:0042781">
    <property type="term" value="F:3'-tRNA processing endoribonuclease activity"/>
    <property type="evidence" value="ECO:0007669"/>
    <property type="project" value="TreeGrafter"/>
</dbReference>
<protein>
    <submittedName>
        <fullName evidence="2">MBL fold metallo-hydrolase</fullName>
    </submittedName>
</protein>
<dbReference type="InterPro" id="IPR036866">
    <property type="entry name" value="RibonucZ/Hydroxyglut_hydro"/>
</dbReference>
<evidence type="ECO:0000313" key="3">
    <source>
        <dbReference type="Proteomes" id="UP000284841"/>
    </source>
</evidence>
<proteinExistence type="predicted"/>
<dbReference type="PANTHER" id="PTHR46018:SF2">
    <property type="entry name" value="ZINC PHOSPHODIESTERASE ELAC PROTEIN 1"/>
    <property type="match status" value="1"/>
</dbReference>
<keyword evidence="1" id="KW-0255">Endonuclease</keyword>
<reference evidence="2 3" key="1">
    <citation type="submission" date="2018-08" db="EMBL/GenBank/DDBJ databases">
        <title>A genome reference for cultivated species of the human gut microbiota.</title>
        <authorList>
            <person name="Zou Y."/>
            <person name="Xue W."/>
            <person name="Luo G."/>
        </authorList>
    </citation>
    <scope>NUCLEOTIDE SEQUENCE [LARGE SCALE GENOMIC DNA]</scope>
    <source>
        <strain evidence="2 3">AM07-24</strain>
    </source>
</reference>
<keyword evidence="3" id="KW-1185">Reference proteome</keyword>
<sequence length="266" mass="30673">MKLTMLGTGNAMVTECYNTCFVLSEGQRHFLVDGGGGNTILRQLARADIDWKDIKDIFITHKHIDHLMGIIWLLRFICQNMNGNKYPGEVNLYAHDELIGLIDQMAHMLLPEKQTRFIGQRVHLIPVSDGETHNILGCKIVFFDIRSTKAKQYGFTMYYDDVEKLTCCGDEPYNPYNRQYAENSTWLLHEAFCLSSQSEIFHPYEKHHSTVKDACQLAEKLQVKNLILYHTEDQNILKRKELYSKEGAAYFSGALYVPDDLQVIQL</sequence>
<dbReference type="OrthoDB" id="9794898at2"/>
<dbReference type="AlphaFoldDB" id="A0A415E691"/>
<keyword evidence="2" id="KW-0378">Hydrolase</keyword>
<evidence type="ECO:0000256" key="1">
    <source>
        <dbReference type="ARBA" id="ARBA00022759"/>
    </source>
</evidence>
<dbReference type="EMBL" id="QRMS01000001">
    <property type="protein sequence ID" value="RHJ89248.1"/>
    <property type="molecule type" value="Genomic_DNA"/>
</dbReference>
<comment type="caution">
    <text evidence="2">The sequence shown here is derived from an EMBL/GenBank/DDBJ whole genome shotgun (WGS) entry which is preliminary data.</text>
</comment>
<dbReference type="STRING" id="1776384.GCA_900086585_02547"/>